<keyword evidence="5" id="KW-0391">Immunity</keyword>
<comment type="caution">
    <text evidence="11">The sequence shown here is derived from an EMBL/GenBank/DDBJ whole genome shotgun (WGS) entry which is preliminary data.</text>
</comment>
<dbReference type="SMART" id="SM00589">
    <property type="entry name" value="PRY"/>
    <property type="match status" value="1"/>
</dbReference>
<feature type="domain" description="RING-type" evidence="8">
    <location>
        <begin position="21"/>
        <end position="59"/>
    </location>
</feature>
<dbReference type="Gene3D" id="4.10.830.40">
    <property type="match status" value="1"/>
</dbReference>
<dbReference type="PRINTS" id="PR01407">
    <property type="entry name" value="BUTYPHLNCDUF"/>
</dbReference>
<evidence type="ECO:0000256" key="4">
    <source>
        <dbReference type="ARBA" id="ARBA00022833"/>
    </source>
</evidence>
<dbReference type="InterPro" id="IPR003879">
    <property type="entry name" value="Butyrophylin_SPRY"/>
</dbReference>
<keyword evidence="2" id="KW-0479">Metal-binding</keyword>
<dbReference type="PROSITE" id="PS50119">
    <property type="entry name" value="ZF_BBOX"/>
    <property type="match status" value="1"/>
</dbReference>
<dbReference type="SUPFAM" id="SSF57845">
    <property type="entry name" value="B-box zinc-binding domain"/>
    <property type="match status" value="1"/>
</dbReference>
<evidence type="ECO:0000259" key="8">
    <source>
        <dbReference type="PROSITE" id="PS50089"/>
    </source>
</evidence>
<dbReference type="OrthoDB" id="6105938at2759"/>
<dbReference type="PANTHER" id="PTHR25465">
    <property type="entry name" value="B-BOX DOMAIN CONTAINING"/>
    <property type="match status" value="1"/>
</dbReference>
<name>A0A9D3PP61_MEGAT</name>
<dbReference type="GO" id="GO:0008270">
    <property type="term" value="F:zinc ion binding"/>
    <property type="evidence" value="ECO:0007669"/>
    <property type="project" value="UniProtKB-KW"/>
</dbReference>
<dbReference type="PROSITE" id="PS50089">
    <property type="entry name" value="ZF_RING_2"/>
    <property type="match status" value="1"/>
</dbReference>
<feature type="domain" description="B box-type" evidence="9">
    <location>
        <begin position="144"/>
        <end position="185"/>
    </location>
</feature>
<evidence type="ECO:0000256" key="3">
    <source>
        <dbReference type="ARBA" id="ARBA00022771"/>
    </source>
</evidence>
<dbReference type="PROSITE" id="PS00518">
    <property type="entry name" value="ZF_RING_1"/>
    <property type="match status" value="1"/>
</dbReference>
<proteinExistence type="predicted"/>
<dbReference type="Pfam" id="PF13765">
    <property type="entry name" value="PRY"/>
    <property type="match status" value="1"/>
</dbReference>
<dbReference type="Gene3D" id="3.30.40.10">
    <property type="entry name" value="Zinc/RING finger domain, C3HC4 (zinc finger)"/>
    <property type="match status" value="1"/>
</dbReference>
<evidence type="ECO:0000313" key="11">
    <source>
        <dbReference type="EMBL" id="KAG7462180.1"/>
    </source>
</evidence>
<dbReference type="GO" id="GO:0045087">
    <property type="term" value="P:innate immune response"/>
    <property type="evidence" value="ECO:0007669"/>
    <property type="project" value="UniProtKB-KW"/>
</dbReference>
<dbReference type="SUPFAM" id="SSF49899">
    <property type="entry name" value="Concanavalin A-like lectins/glucanases"/>
    <property type="match status" value="1"/>
</dbReference>
<dbReference type="InterPro" id="IPR017907">
    <property type="entry name" value="Znf_RING_CS"/>
</dbReference>
<keyword evidence="3 6" id="KW-0863">Zinc-finger</keyword>
<dbReference type="SMART" id="SM00336">
    <property type="entry name" value="BBOX"/>
    <property type="match status" value="2"/>
</dbReference>
<reference evidence="11" key="1">
    <citation type="submission" date="2021-01" db="EMBL/GenBank/DDBJ databases">
        <authorList>
            <person name="Zahm M."/>
            <person name="Roques C."/>
            <person name="Cabau C."/>
            <person name="Klopp C."/>
            <person name="Donnadieu C."/>
            <person name="Jouanno E."/>
            <person name="Lampietro C."/>
            <person name="Louis A."/>
            <person name="Herpin A."/>
            <person name="Echchiki A."/>
            <person name="Berthelot C."/>
            <person name="Parey E."/>
            <person name="Roest-Crollius H."/>
            <person name="Braasch I."/>
            <person name="Postlethwait J."/>
            <person name="Bobe J."/>
            <person name="Montfort J."/>
            <person name="Bouchez O."/>
            <person name="Begum T."/>
            <person name="Mejri S."/>
            <person name="Adams A."/>
            <person name="Chen W.-J."/>
            <person name="Guiguen Y."/>
        </authorList>
    </citation>
    <scope>NUCLEOTIDE SEQUENCE</scope>
    <source>
        <strain evidence="11">YG-15Mar2019-1</strain>
        <tissue evidence="11">Brain</tissue>
    </source>
</reference>
<evidence type="ECO:0000256" key="1">
    <source>
        <dbReference type="ARBA" id="ARBA00022588"/>
    </source>
</evidence>
<gene>
    <name evidence="11" type="ORF">MATL_G00199750</name>
</gene>
<dbReference type="InterPro" id="IPR001870">
    <property type="entry name" value="B30.2/SPRY"/>
</dbReference>
<dbReference type="InterPro" id="IPR000315">
    <property type="entry name" value="Znf_B-box"/>
</dbReference>
<dbReference type="InterPro" id="IPR013083">
    <property type="entry name" value="Znf_RING/FYVE/PHD"/>
</dbReference>
<dbReference type="Pfam" id="PF13445">
    <property type="entry name" value="zf-RING_UBOX"/>
    <property type="match status" value="1"/>
</dbReference>
<dbReference type="InterPro" id="IPR003877">
    <property type="entry name" value="SPRY_dom"/>
</dbReference>
<evidence type="ECO:0000256" key="5">
    <source>
        <dbReference type="ARBA" id="ARBA00022859"/>
    </source>
</evidence>
<evidence type="ECO:0000256" key="2">
    <source>
        <dbReference type="ARBA" id="ARBA00022723"/>
    </source>
</evidence>
<evidence type="ECO:0000256" key="7">
    <source>
        <dbReference type="SAM" id="Coils"/>
    </source>
</evidence>
<evidence type="ECO:0000259" key="9">
    <source>
        <dbReference type="PROSITE" id="PS50119"/>
    </source>
</evidence>
<dbReference type="Gene3D" id="3.30.160.60">
    <property type="entry name" value="Classic Zinc Finger"/>
    <property type="match status" value="1"/>
</dbReference>
<dbReference type="Proteomes" id="UP001046870">
    <property type="component" value="Chromosome 17"/>
</dbReference>
<dbReference type="SUPFAM" id="SSF57850">
    <property type="entry name" value="RING/U-box"/>
    <property type="match status" value="1"/>
</dbReference>
<dbReference type="SMART" id="SM00184">
    <property type="entry name" value="RING"/>
    <property type="match status" value="1"/>
</dbReference>
<evidence type="ECO:0000313" key="12">
    <source>
        <dbReference type="Proteomes" id="UP001046870"/>
    </source>
</evidence>
<protein>
    <submittedName>
        <fullName evidence="11">Uncharacterized protein</fullName>
    </submittedName>
</protein>
<keyword evidence="4" id="KW-0862">Zinc</keyword>
<dbReference type="AlphaFoldDB" id="A0A9D3PP61"/>
<keyword evidence="12" id="KW-1185">Reference proteome</keyword>
<keyword evidence="1" id="KW-0399">Innate immunity</keyword>
<dbReference type="PANTHER" id="PTHR25465:SF73">
    <property type="entry name" value="E3 UBIQUITIN_ISG15 LIGASE TRIM25 ISOFORM X1"/>
    <property type="match status" value="1"/>
</dbReference>
<sequence>MSSGSMASVRDKGGLQEELTCPLCVDVFVDPHLLPCGHSVCLTCVPEGRRQRFRCPVCREEHGAGVSLRKNYKLANISLEYCRRGQPGARLLPEVRCDCCEGEDQPAAQTCLRCEVSLCADHLQPHLQRPAFRSHLLVQPLEDLSQRRCPEHEELFRYYCADEHVYVCTDCVVEGKHSGHQLKSLKRMERDLKTVLQARLQKAEEKLRDSERVLKEHKNMDRTVMGATLADSQVERLGASLQAQVERLVDALRDSATLERQQALHRLQVDYSRVTRDMNHTEGILKYLSALLDERDPFLLIWAFQSEDKKISSELNSPLFSPEPISLDRKRALENIESRYNEFIAETLRCLNELKKDFAASQLMLDLNSAHPLLSISRDLRSAVRTKDRLPCPAHPERFDHWAQVLTAQSFSSGTHYWELEAEGYWDVAVTYRIIGRKGKEGTAFGNNRLSWSLTRQDDGTLAVWHDRQRTPLSVTLTGTRLGVALDYSSGTITFSEAGPTLTHLHTFNTTFTQPVCLGFGLYKAQPHSRVTILSTQLNTEPTPQH</sequence>
<evidence type="ECO:0000259" key="10">
    <source>
        <dbReference type="PROSITE" id="PS50188"/>
    </source>
</evidence>
<dbReference type="InterPro" id="IPR043136">
    <property type="entry name" value="B30.2/SPRY_sf"/>
</dbReference>
<dbReference type="InterPro" id="IPR001841">
    <property type="entry name" value="Znf_RING"/>
</dbReference>
<dbReference type="EMBL" id="JAFDVH010000017">
    <property type="protein sequence ID" value="KAG7462180.1"/>
    <property type="molecule type" value="Genomic_DNA"/>
</dbReference>
<dbReference type="GO" id="GO:0005737">
    <property type="term" value="C:cytoplasm"/>
    <property type="evidence" value="ECO:0007669"/>
    <property type="project" value="UniProtKB-ARBA"/>
</dbReference>
<dbReference type="InterPro" id="IPR051051">
    <property type="entry name" value="E3_ubiq-ligase_TRIM/RNF"/>
</dbReference>
<dbReference type="Pfam" id="PF00643">
    <property type="entry name" value="zf-B_box"/>
    <property type="match status" value="1"/>
</dbReference>
<organism evidence="11 12">
    <name type="scientific">Megalops atlanticus</name>
    <name type="common">Tarpon</name>
    <name type="synonym">Clupea gigantea</name>
    <dbReference type="NCBI Taxonomy" id="7932"/>
    <lineage>
        <taxon>Eukaryota</taxon>
        <taxon>Metazoa</taxon>
        <taxon>Chordata</taxon>
        <taxon>Craniata</taxon>
        <taxon>Vertebrata</taxon>
        <taxon>Euteleostomi</taxon>
        <taxon>Actinopterygii</taxon>
        <taxon>Neopterygii</taxon>
        <taxon>Teleostei</taxon>
        <taxon>Elopiformes</taxon>
        <taxon>Megalopidae</taxon>
        <taxon>Megalops</taxon>
    </lineage>
</organism>
<dbReference type="Pfam" id="PF00622">
    <property type="entry name" value="SPRY"/>
    <property type="match status" value="1"/>
</dbReference>
<accession>A0A9D3PP61</accession>
<dbReference type="InterPro" id="IPR013320">
    <property type="entry name" value="ConA-like_dom_sf"/>
</dbReference>
<dbReference type="InterPro" id="IPR027370">
    <property type="entry name" value="Znf-RING_euk"/>
</dbReference>
<keyword evidence="7" id="KW-0175">Coiled coil</keyword>
<dbReference type="InterPro" id="IPR006574">
    <property type="entry name" value="PRY"/>
</dbReference>
<dbReference type="PROSITE" id="PS50188">
    <property type="entry name" value="B302_SPRY"/>
    <property type="match status" value="1"/>
</dbReference>
<feature type="coiled-coil region" evidence="7">
    <location>
        <begin position="186"/>
        <end position="220"/>
    </location>
</feature>
<dbReference type="Gene3D" id="2.60.120.920">
    <property type="match status" value="1"/>
</dbReference>
<evidence type="ECO:0000256" key="6">
    <source>
        <dbReference type="PROSITE-ProRule" id="PRU00024"/>
    </source>
</evidence>
<dbReference type="SMART" id="SM00449">
    <property type="entry name" value="SPRY"/>
    <property type="match status" value="1"/>
</dbReference>
<feature type="domain" description="B30.2/SPRY" evidence="10">
    <location>
        <begin position="343"/>
        <end position="538"/>
    </location>
</feature>